<feature type="transmembrane region" description="Helical" evidence="1">
    <location>
        <begin position="142"/>
        <end position="161"/>
    </location>
</feature>
<feature type="transmembrane region" description="Helical" evidence="1">
    <location>
        <begin position="254"/>
        <end position="275"/>
    </location>
</feature>
<feature type="transmembrane region" description="Helical" evidence="1">
    <location>
        <begin position="394"/>
        <end position="416"/>
    </location>
</feature>
<accession>A0ABN6VG97</accession>
<keyword evidence="1" id="KW-0812">Transmembrane</keyword>
<feature type="transmembrane region" description="Helical" evidence="1">
    <location>
        <begin position="423"/>
        <end position="447"/>
    </location>
</feature>
<sequence>MLRGFAIAFLLTGAPIALHIASQPVALVFCIVASILAARVFEQDVPVIVLVANIFQNVFISLASVNYSSFSDIELLKSYNFVTTIVCYAVVAYGYLREAGAFSPFVTRMILASAGVLAIVGVYFILGLAINPRSAVIYLRNISLPLFIFQSFLIVGVRHRIPLPQTLVVLLWLIMACCYVELLANDAWLTLTNGFYYLDLFTEKRMLNVDEIRTAAQQGMVITSPLDYGRTNLFNTSLTADLGIQVQRLNGPNFNTISLAYLLSILIAFLAVNGFPLSAALAMPLLLATSAKGPLILAVGCIGFVAAAKRARSNAPILALGAALAVYAILVFITGYGSGDYHVIGLLGGLNGFLKLPIGHTLGEGGNLSIEDFSKLDWSAFQSAGASEVAVESAFGVLLFQMGVCIVFVIGFYLWIARCSWRLFLVVRAPALAFAAGGLLICLVNGLYQEEAYFVPLSLPVIMGLVALTLGATDRALSPSSA</sequence>
<feature type="transmembrane region" description="Helical" evidence="1">
    <location>
        <begin position="167"/>
        <end position="184"/>
    </location>
</feature>
<evidence type="ECO:0008006" key="4">
    <source>
        <dbReference type="Google" id="ProtNLM"/>
    </source>
</evidence>
<proteinExistence type="predicted"/>
<feature type="transmembrane region" description="Helical" evidence="1">
    <location>
        <begin position="317"/>
        <end position="337"/>
    </location>
</feature>
<dbReference type="Proteomes" id="UP001317629">
    <property type="component" value="Chromosome"/>
</dbReference>
<name>A0ABN6VG97_9HYPH</name>
<feature type="transmembrane region" description="Helical" evidence="1">
    <location>
        <begin position="281"/>
        <end position="305"/>
    </location>
</feature>
<keyword evidence="3" id="KW-1185">Reference proteome</keyword>
<feature type="transmembrane region" description="Helical" evidence="1">
    <location>
        <begin position="46"/>
        <end position="67"/>
    </location>
</feature>
<evidence type="ECO:0000313" key="3">
    <source>
        <dbReference type="Proteomes" id="UP001317629"/>
    </source>
</evidence>
<keyword evidence="1" id="KW-0472">Membrane</keyword>
<dbReference type="EMBL" id="AP027142">
    <property type="protein sequence ID" value="BDV34704.1"/>
    <property type="molecule type" value="Genomic_DNA"/>
</dbReference>
<feature type="transmembrane region" description="Helical" evidence="1">
    <location>
        <begin position="79"/>
        <end position="96"/>
    </location>
</feature>
<gene>
    <name evidence="2" type="ORF">SS37A_22330</name>
</gene>
<feature type="transmembrane region" description="Helical" evidence="1">
    <location>
        <begin position="453"/>
        <end position="472"/>
    </location>
</feature>
<evidence type="ECO:0000313" key="2">
    <source>
        <dbReference type="EMBL" id="BDV34704.1"/>
    </source>
</evidence>
<reference evidence="2 3" key="1">
    <citation type="journal article" date="2023" name="Int. J. Syst. Evol. Microbiol.">
        <title>Methylocystis iwaonis sp. nov., a type II methane-oxidizing bacterium from surface soil of a rice paddy field in Japan, and emended description of the genus Methylocystis (ex Whittenbury et al. 1970) Bowman et al. 1993.</title>
        <authorList>
            <person name="Kaise H."/>
            <person name="Sawadogo J.B."/>
            <person name="Alam M.S."/>
            <person name="Ueno C."/>
            <person name="Dianou D."/>
            <person name="Shinjo R."/>
            <person name="Asakawa S."/>
        </authorList>
    </citation>
    <scope>NUCLEOTIDE SEQUENCE [LARGE SCALE GENOMIC DNA]</scope>
    <source>
        <strain evidence="2 3">SS37A-Re</strain>
    </source>
</reference>
<feature type="transmembrane region" description="Helical" evidence="1">
    <location>
        <begin position="108"/>
        <end position="130"/>
    </location>
</feature>
<evidence type="ECO:0000256" key="1">
    <source>
        <dbReference type="SAM" id="Phobius"/>
    </source>
</evidence>
<protein>
    <recommendedName>
        <fullName evidence="4">O-antigen ligase domain-containing protein</fullName>
    </recommendedName>
</protein>
<keyword evidence="1" id="KW-1133">Transmembrane helix</keyword>
<organism evidence="2 3">
    <name type="scientific">Methylocystis iwaonis</name>
    <dbReference type="NCBI Taxonomy" id="2885079"/>
    <lineage>
        <taxon>Bacteria</taxon>
        <taxon>Pseudomonadati</taxon>
        <taxon>Pseudomonadota</taxon>
        <taxon>Alphaproteobacteria</taxon>
        <taxon>Hyphomicrobiales</taxon>
        <taxon>Methylocystaceae</taxon>
        <taxon>Methylocystis</taxon>
    </lineage>
</organism>